<accession>A0A3P8BJP6</accession>
<reference evidence="1 2" key="1">
    <citation type="submission" date="2018-11" db="EMBL/GenBank/DDBJ databases">
        <authorList>
            <consortium name="Pathogen Informatics"/>
        </authorList>
    </citation>
    <scope>NUCLEOTIDE SEQUENCE [LARGE SCALE GENOMIC DNA]</scope>
</reference>
<evidence type="ECO:0000313" key="1">
    <source>
        <dbReference type="EMBL" id="VDP17710.1"/>
    </source>
</evidence>
<proteinExistence type="predicted"/>
<reference evidence="3" key="2">
    <citation type="submission" date="2019-09" db="UniProtKB">
        <authorList>
            <consortium name="WormBaseParasite"/>
        </authorList>
    </citation>
    <scope>IDENTIFICATION</scope>
</reference>
<dbReference type="Proteomes" id="UP000050761">
    <property type="component" value="Unassembled WGS sequence"/>
</dbReference>
<dbReference type="AlphaFoldDB" id="A0A183GCQ8"/>
<evidence type="ECO:0000313" key="3">
    <source>
        <dbReference type="WBParaSite" id="HPBE_0001997801-mRNA-1"/>
    </source>
</evidence>
<organism evidence="2 3">
    <name type="scientific">Heligmosomoides polygyrus</name>
    <name type="common">Parasitic roundworm</name>
    <dbReference type="NCBI Taxonomy" id="6339"/>
    <lineage>
        <taxon>Eukaryota</taxon>
        <taxon>Metazoa</taxon>
        <taxon>Ecdysozoa</taxon>
        <taxon>Nematoda</taxon>
        <taxon>Chromadorea</taxon>
        <taxon>Rhabditida</taxon>
        <taxon>Rhabditina</taxon>
        <taxon>Rhabditomorpha</taxon>
        <taxon>Strongyloidea</taxon>
        <taxon>Heligmosomidae</taxon>
        <taxon>Heligmosomoides</taxon>
    </lineage>
</organism>
<keyword evidence="2" id="KW-1185">Reference proteome</keyword>
<dbReference type="WBParaSite" id="HPBE_0001997801-mRNA-1">
    <property type="protein sequence ID" value="HPBE_0001997801-mRNA-1"/>
    <property type="gene ID" value="HPBE_0001997801"/>
</dbReference>
<sequence>MPNSQRAACSIESVARFHVSSTVVTVGNRIRATASASFSFIRLAGPHRSICLSLGGAKCAGQQTVLRGGSLVFGNRIRATAAASFSFIRLAGPHRSICLSLGGAKCAGQQTVLRGGSLVWHILRICDQPSIAMLDKDKVNLCLGIPTIERHEMGVTLSKHCVRDGEIMRVRILKNSLTISVTCSKTETAMTAETIFRSPNVVVEITYDNDSVFWRHLCCLLSSRVQNSSFARSVQPVCGAYAEK</sequence>
<gene>
    <name evidence="1" type="ORF">HPBE_LOCUS19978</name>
</gene>
<accession>A0A183GCQ8</accession>
<dbReference type="EMBL" id="UZAH01031768">
    <property type="protein sequence ID" value="VDP17710.1"/>
    <property type="molecule type" value="Genomic_DNA"/>
</dbReference>
<name>A0A183GCQ8_HELPZ</name>
<protein>
    <submittedName>
        <fullName evidence="3">Host cell division inhibitor Icd-like protein</fullName>
    </submittedName>
</protein>
<evidence type="ECO:0000313" key="2">
    <source>
        <dbReference type="Proteomes" id="UP000050761"/>
    </source>
</evidence>